<dbReference type="Proteomes" id="UP000178116">
    <property type="component" value="Unassembled WGS sequence"/>
</dbReference>
<evidence type="ECO:0008006" key="11">
    <source>
        <dbReference type="Google" id="ProtNLM"/>
    </source>
</evidence>
<keyword evidence="5 8" id="KW-0812">Transmembrane</keyword>
<feature type="transmembrane region" description="Helical" evidence="8">
    <location>
        <begin position="161"/>
        <end position="178"/>
    </location>
</feature>
<evidence type="ECO:0000256" key="8">
    <source>
        <dbReference type="SAM" id="Phobius"/>
    </source>
</evidence>
<keyword evidence="4" id="KW-0808">Transferase</keyword>
<evidence type="ECO:0000256" key="5">
    <source>
        <dbReference type="ARBA" id="ARBA00022692"/>
    </source>
</evidence>
<sequence length="455" mass="52087">MNKILVYLFIAAFSVSLFYAFYSQILPAVDAKAYDAIAWNLAEGFGYRENRNLSYEGDYALGRAGPGYEFFLAGVYTIFGHRYWPVWILQSLFHIISGIFIFLIYRLLLAKSSYDINFATAKVISWEWEEKIDWPVVVGLSLFLFHPDLIQINGMLMTESLFIFLISASVFLGLRILMSPSPGFAQSIILALLVAFAVLVRPGALLLFLVFSGIFLYKKHWKTFLIMFGILLLIVGPWAARNYFRHGVLFTNATGGLELWVSILPESSGEFQMNKEVSDYLEKNGLFKIAERGKEEFKKFIFEHPLRFILRQLEKTSIYFSMIRTSGFWLYLSGWKQLAAIFFSAVFNALLFALGLAGAYLIFKERKFLNNAFLLLAAAMPLSVIPIVVTGRYRYPLLIFLAASALYFLRFIRENKRLPKIFWVASSALLVNGGLDIFFNFDKFISHIRILGLDI</sequence>
<gene>
    <name evidence="9" type="ORF">A3A10_01560</name>
</gene>
<evidence type="ECO:0000256" key="4">
    <source>
        <dbReference type="ARBA" id="ARBA00022679"/>
    </source>
</evidence>
<evidence type="ECO:0000256" key="1">
    <source>
        <dbReference type="ARBA" id="ARBA00004651"/>
    </source>
</evidence>
<dbReference type="PANTHER" id="PTHR33908">
    <property type="entry name" value="MANNOSYLTRANSFERASE YKCB-RELATED"/>
    <property type="match status" value="1"/>
</dbReference>
<feature type="transmembrane region" description="Helical" evidence="8">
    <location>
        <begin position="338"/>
        <end position="361"/>
    </location>
</feature>
<feature type="transmembrane region" description="Helical" evidence="8">
    <location>
        <begin position="184"/>
        <end position="211"/>
    </location>
</feature>
<evidence type="ECO:0000256" key="6">
    <source>
        <dbReference type="ARBA" id="ARBA00022989"/>
    </source>
</evidence>
<feature type="transmembrane region" description="Helical" evidence="8">
    <location>
        <begin position="395"/>
        <end position="412"/>
    </location>
</feature>
<dbReference type="InterPro" id="IPR050297">
    <property type="entry name" value="LipidA_mod_glycosyltrf_83"/>
</dbReference>
<feature type="transmembrane region" description="Helical" evidence="8">
    <location>
        <begin position="223"/>
        <end position="240"/>
    </location>
</feature>
<feature type="transmembrane region" description="Helical" evidence="8">
    <location>
        <begin position="368"/>
        <end position="389"/>
    </location>
</feature>
<dbReference type="PANTHER" id="PTHR33908:SF11">
    <property type="entry name" value="MEMBRANE PROTEIN"/>
    <property type="match status" value="1"/>
</dbReference>
<keyword evidence="6 8" id="KW-1133">Transmembrane helix</keyword>
<evidence type="ECO:0000256" key="2">
    <source>
        <dbReference type="ARBA" id="ARBA00022475"/>
    </source>
</evidence>
<name>A0A1G2LWI6_9BACT</name>
<accession>A0A1G2LWI6</accession>
<feature type="transmembrane region" description="Helical" evidence="8">
    <location>
        <begin position="87"/>
        <end position="108"/>
    </location>
</feature>
<dbReference type="EMBL" id="MHRA01000006">
    <property type="protein sequence ID" value="OHA16008.1"/>
    <property type="molecule type" value="Genomic_DNA"/>
</dbReference>
<protein>
    <recommendedName>
        <fullName evidence="11">Glycosyltransferase RgtA/B/C/D-like domain-containing protein</fullName>
    </recommendedName>
</protein>
<comment type="caution">
    <text evidence="9">The sequence shown here is derived from an EMBL/GenBank/DDBJ whole genome shotgun (WGS) entry which is preliminary data.</text>
</comment>
<organism evidence="9 10">
    <name type="scientific">Candidatus Tagabacteria bacterium RIFCSPLOWO2_01_FULL_42_9</name>
    <dbReference type="NCBI Taxonomy" id="1802296"/>
    <lineage>
        <taxon>Bacteria</taxon>
        <taxon>Candidatus Tagaibacteriota</taxon>
    </lineage>
</organism>
<dbReference type="AlphaFoldDB" id="A0A1G2LWI6"/>
<comment type="subcellular location">
    <subcellularLocation>
        <location evidence="1">Cell membrane</location>
        <topology evidence="1">Multi-pass membrane protein</topology>
    </subcellularLocation>
</comment>
<dbReference type="GO" id="GO:0005886">
    <property type="term" value="C:plasma membrane"/>
    <property type="evidence" value="ECO:0007669"/>
    <property type="project" value="UniProtKB-SubCell"/>
</dbReference>
<proteinExistence type="predicted"/>
<evidence type="ECO:0000256" key="7">
    <source>
        <dbReference type="ARBA" id="ARBA00023136"/>
    </source>
</evidence>
<dbReference type="GO" id="GO:0009103">
    <property type="term" value="P:lipopolysaccharide biosynthetic process"/>
    <property type="evidence" value="ECO:0007669"/>
    <property type="project" value="UniProtKB-ARBA"/>
</dbReference>
<keyword evidence="7 8" id="KW-0472">Membrane</keyword>
<reference evidence="9 10" key="1">
    <citation type="journal article" date="2016" name="Nat. Commun.">
        <title>Thousands of microbial genomes shed light on interconnected biogeochemical processes in an aquifer system.</title>
        <authorList>
            <person name="Anantharaman K."/>
            <person name="Brown C.T."/>
            <person name="Hug L.A."/>
            <person name="Sharon I."/>
            <person name="Castelle C.J."/>
            <person name="Probst A.J."/>
            <person name="Thomas B.C."/>
            <person name="Singh A."/>
            <person name="Wilkins M.J."/>
            <person name="Karaoz U."/>
            <person name="Brodie E.L."/>
            <person name="Williams K.H."/>
            <person name="Hubbard S.S."/>
            <person name="Banfield J.F."/>
        </authorList>
    </citation>
    <scope>NUCLEOTIDE SEQUENCE [LARGE SCALE GENOMIC DNA]</scope>
</reference>
<evidence type="ECO:0000313" key="10">
    <source>
        <dbReference type="Proteomes" id="UP000178116"/>
    </source>
</evidence>
<keyword evidence="3" id="KW-0328">Glycosyltransferase</keyword>
<evidence type="ECO:0000313" key="9">
    <source>
        <dbReference type="EMBL" id="OHA16008.1"/>
    </source>
</evidence>
<evidence type="ECO:0000256" key="3">
    <source>
        <dbReference type="ARBA" id="ARBA00022676"/>
    </source>
</evidence>
<dbReference type="GO" id="GO:0016763">
    <property type="term" value="F:pentosyltransferase activity"/>
    <property type="evidence" value="ECO:0007669"/>
    <property type="project" value="TreeGrafter"/>
</dbReference>
<keyword evidence="2" id="KW-1003">Cell membrane</keyword>